<proteinExistence type="predicted"/>
<dbReference type="Proteomes" id="UP001189303">
    <property type="component" value="Unassembled WGS sequence"/>
</dbReference>
<evidence type="ECO:0000313" key="4">
    <source>
        <dbReference type="Proteomes" id="UP001199322"/>
    </source>
</evidence>
<dbReference type="InterPro" id="IPR008727">
    <property type="entry name" value="PAAR_motif"/>
</dbReference>
<reference evidence="1 3" key="2">
    <citation type="submission" date="2023-07" db="EMBL/GenBank/DDBJ databases">
        <authorList>
            <person name="Peeters C."/>
        </authorList>
    </citation>
    <scope>NUCLEOTIDE SEQUENCE [LARGE SCALE GENOMIC DNA]</scope>
    <source>
        <strain evidence="1 3">R-38712</strain>
    </source>
</reference>
<name>A0A2P4RHI1_RALPI</name>
<accession>A0A2P4RHI1</accession>
<dbReference type="EMBL" id="QGBI01000022">
    <property type="protein sequence ID" value="MBX3892193.1"/>
    <property type="molecule type" value="Genomic_DNA"/>
</dbReference>
<dbReference type="RefSeq" id="WP_012761081.1">
    <property type="nucleotide sequence ID" value="NZ_CATWFT010000012.1"/>
</dbReference>
<protein>
    <submittedName>
        <fullName evidence="2">PAAR domain-containing protein</fullName>
    </submittedName>
</protein>
<evidence type="ECO:0000313" key="2">
    <source>
        <dbReference type="EMBL" id="MBX3892193.1"/>
    </source>
</evidence>
<evidence type="ECO:0000313" key="3">
    <source>
        <dbReference type="Proteomes" id="UP001189303"/>
    </source>
</evidence>
<dbReference type="Proteomes" id="UP001199322">
    <property type="component" value="Unassembled WGS sequence"/>
</dbReference>
<dbReference type="Pfam" id="PF05488">
    <property type="entry name" value="PAAR_motif"/>
    <property type="match status" value="1"/>
</dbReference>
<organism evidence="2 4">
    <name type="scientific">Ralstonia pickettii</name>
    <name type="common">Burkholderia pickettii</name>
    <dbReference type="NCBI Taxonomy" id="329"/>
    <lineage>
        <taxon>Bacteria</taxon>
        <taxon>Pseudomonadati</taxon>
        <taxon>Pseudomonadota</taxon>
        <taxon>Betaproteobacteria</taxon>
        <taxon>Burkholderiales</taxon>
        <taxon>Burkholderiaceae</taxon>
        <taxon>Ralstonia</taxon>
    </lineage>
</organism>
<sequence length="120" mass="12013">MQNTQSGKVYVAAFNGAKTANGGEIIQGSCSIRDSGPTLLLVGDEAVYPDGSTAVITAGAGIALVGDDRPAAIIGSPLSNGDTIVSSPITALTFDEPADAPIIGLLDPAYRPEPATDSVI</sequence>
<dbReference type="AlphaFoldDB" id="A0A2P4RHI1"/>
<comment type="caution">
    <text evidence="2">The sequence shown here is derived from an EMBL/GenBank/DDBJ whole genome shotgun (WGS) entry which is preliminary data.</text>
</comment>
<evidence type="ECO:0000313" key="1">
    <source>
        <dbReference type="EMBL" id="CAJ0728254.1"/>
    </source>
</evidence>
<keyword evidence="3" id="KW-1185">Reference proteome</keyword>
<gene>
    <name evidence="2" type="ORF">DEE74_20205</name>
    <name evidence="1" type="ORF">R38712_03649</name>
</gene>
<dbReference type="EMBL" id="CATWFT010000012">
    <property type="protein sequence ID" value="CAJ0728254.1"/>
    <property type="molecule type" value="Genomic_DNA"/>
</dbReference>
<reference evidence="2" key="1">
    <citation type="submission" date="2018-06" db="EMBL/GenBank/DDBJ databases">
        <authorList>
            <person name="O'Rourke A."/>
        </authorList>
    </citation>
    <scope>NUCLEOTIDE SEQUENCE</scope>
    <source>
        <strain evidence="2">132550021-3</strain>
    </source>
</reference>